<dbReference type="Proteomes" id="UP001461960">
    <property type="component" value="Unassembled WGS sequence"/>
</dbReference>
<sequence length="91" mass="9973">MKNDSEVLEPRLVAVDSYHLSFINDMVQTLSSNSERLSMALNTIIADNDASKGVITAIQGALFHDSQSASDISEMLDQLIVMPPLEVTSYE</sequence>
<accession>A0ABU9XA66</accession>
<dbReference type="RefSeq" id="WP_299221512.1">
    <property type="nucleotide sequence ID" value="NZ_JBDGHN010000007.1"/>
</dbReference>
<evidence type="ECO:0000313" key="1">
    <source>
        <dbReference type="EMBL" id="MEN2752307.1"/>
    </source>
</evidence>
<name>A0ABU9XA66_9GAMM</name>
<reference evidence="1 2" key="1">
    <citation type="submission" date="2024-05" db="EMBL/GenBank/DDBJ databases">
        <authorList>
            <person name="Kim H.-Y."/>
            <person name="Kim E."/>
            <person name="Cai Y."/>
            <person name="Yang S.-M."/>
            <person name="Lee W."/>
        </authorList>
    </citation>
    <scope>NUCLEOTIDE SEQUENCE [LARGE SCALE GENOMIC DNA]</scope>
    <source>
        <strain evidence="1 2">FBL11</strain>
    </source>
</reference>
<organism evidence="1 2">
    <name type="scientific">Psychrobacter saeujeotis</name>
    <dbReference type="NCBI Taxonomy" id="3143436"/>
    <lineage>
        <taxon>Bacteria</taxon>
        <taxon>Pseudomonadati</taxon>
        <taxon>Pseudomonadota</taxon>
        <taxon>Gammaproteobacteria</taxon>
        <taxon>Moraxellales</taxon>
        <taxon>Moraxellaceae</taxon>
        <taxon>Psychrobacter</taxon>
    </lineage>
</organism>
<protein>
    <submittedName>
        <fullName evidence="1">Uncharacterized protein</fullName>
    </submittedName>
</protein>
<comment type="caution">
    <text evidence="1">The sequence shown here is derived from an EMBL/GenBank/DDBJ whole genome shotgun (WGS) entry which is preliminary data.</text>
</comment>
<keyword evidence="2" id="KW-1185">Reference proteome</keyword>
<gene>
    <name evidence="1" type="ORF">AAIR29_11775</name>
</gene>
<evidence type="ECO:0000313" key="2">
    <source>
        <dbReference type="Proteomes" id="UP001461960"/>
    </source>
</evidence>
<dbReference type="EMBL" id="JBDGHN010000007">
    <property type="protein sequence ID" value="MEN2752307.1"/>
    <property type="molecule type" value="Genomic_DNA"/>
</dbReference>
<proteinExistence type="predicted"/>